<evidence type="ECO:0000313" key="2">
    <source>
        <dbReference type="Proteomes" id="UP000184079"/>
    </source>
</evidence>
<dbReference type="AlphaFoldDB" id="A0A1M5L700"/>
<accession>A0A1M5L700</accession>
<sequence length="100" mass="12116">MAFGISRQELQYWKQKVRAGEIAFLTHFWLDHRFPKCTTVTKAGCKDIQKLIAWGKKYHLQPDWIDQKADFPHFDLFGEKQRYILEKEGEWDQIERFQLL</sequence>
<evidence type="ECO:0008006" key="3">
    <source>
        <dbReference type="Google" id="ProtNLM"/>
    </source>
</evidence>
<reference evidence="2" key="1">
    <citation type="submission" date="2016-11" db="EMBL/GenBank/DDBJ databases">
        <authorList>
            <person name="Varghese N."/>
            <person name="Submissions S."/>
        </authorList>
    </citation>
    <scope>NUCLEOTIDE SEQUENCE [LARGE SCALE GENOMIC DNA]</scope>
    <source>
        <strain evidence="2">CGMCC 1.6496</strain>
    </source>
</reference>
<organism evidence="1 2">
    <name type="scientific">Virgibacillus chiguensis</name>
    <dbReference type="NCBI Taxonomy" id="411959"/>
    <lineage>
        <taxon>Bacteria</taxon>
        <taxon>Bacillati</taxon>
        <taxon>Bacillota</taxon>
        <taxon>Bacilli</taxon>
        <taxon>Bacillales</taxon>
        <taxon>Bacillaceae</taxon>
        <taxon>Virgibacillus</taxon>
    </lineage>
</organism>
<name>A0A1M5L700_9BACI</name>
<dbReference type="RefSeq" id="WP_073004000.1">
    <property type="nucleotide sequence ID" value="NZ_FQXD01000001.1"/>
</dbReference>
<gene>
    <name evidence="1" type="ORF">SAMN05421807_10127</name>
</gene>
<keyword evidence="2" id="KW-1185">Reference proteome</keyword>
<dbReference type="EMBL" id="FQXD01000001">
    <property type="protein sequence ID" value="SHG60808.1"/>
    <property type="molecule type" value="Genomic_DNA"/>
</dbReference>
<dbReference type="Proteomes" id="UP000184079">
    <property type="component" value="Unassembled WGS sequence"/>
</dbReference>
<evidence type="ECO:0000313" key="1">
    <source>
        <dbReference type="EMBL" id="SHG60808.1"/>
    </source>
</evidence>
<proteinExistence type="predicted"/>
<protein>
    <recommendedName>
        <fullName evidence="3">YneQ</fullName>
    </recommendedName>
</protein>
<dbReference type="OrthoDB" id="2361368at2"/>